<dbReference type="KEGG" id="dku:Desku_0744"/>
<dbReference type="EMBL" id="CP002770">
    <property type="protein sequence ID" value="AEG14350.1"/>
    <property type="molecule type" value="Genomic_DNA"/>
</dbReference>
<feature type="coiled-coil region" evidence="2">
    <location>
        <begin position="266"/>
        <end position="300"/>
    </location>
</feature>
<keyword evidence="1" id="KW-0238">DNA-binding</keyword>
<protein>
    <submittedName>
        <fullName evidence="4">Transposase, IS605 OrfB family</fullName>
    </submittedName>
</protein>
<dbReference type="Pfam" id="PF07282">
    <property type="entry name" value="Cas12f1-like_TNB"/>
    <property type="match status" value="1"/>
</dbReference>
<evidence type="ECO:0000256" key="2">
    <source>
        <dbReference type="SAM" id="Coils"/>
    </source>
</evidence>
<sequence>MSWAKKKGKKRENRLYLTRVVPLSLETWLPVFDAPMLAATKIWNSCVWHSREARENGEKYPTESELKEKFKSYESWKQLHSQSAQAVVEEYFEAVRSYAKHKDNGHEEMRPPGFKPKTTLRTITWKRQGFEYRDGRLTLKLSRKLDDIEVPLPEGFDTLELPDGTVLKGVPVEVKVKAVYRKNKVAGLELHVTWDFGVVPLVLAGKVSAYDLNSPLVARASTEGTQQLIVCRELLALVQYRNKVIAEFQQKMSHLKEGSRKWKALLAAKRDKLKKLDRRIKHLTNALTKLMAELDRAEDITFSVLGDLTDIRRKARTGDKNKKANQKINQLPYAQIEQQHSYKSLLRQVCPDKASEKYSSQTCSHCGARNKSYRVHRGLWRCNNCGAIMHADLNGANGILKNYLFGRCDMGQVLKLKPPEVYRWDKRFNRFVKVSPRAAA</sequence>
<name>A0AAU8PNR8_DESK7</name>
<evidence type="ECO:0000313" key="5">
    <source>
        <dbReference type="Proteomes" id="UP000009229"/>
    </source>
</evidence>
<reference evidence="5" key="1">
    <citation type="submission" date="2011-05" db="EMBL/GenBank/DDBJ databases">
        <title>Complete sequence of Desulfotomaculum kuznetsovii DSM 6115.</title>
        <authorList>
            <person name="Lucas S."/>
            <person name="Han J."/>
            <person name="Lapidus A."/>
            <person name="Cheng J.-F."/>
            <person name="Goodwin L."/>
            <person name="Pitluck S."/>
            <person name="Peters L."/>
            <person name="Mikhailova N."/>
            <person name="Lu M."/>
            <person name="Saunders E."/>
            <person name="Han C."/>
            <person name="Tapia R."/>
            <person name="Land M."/>
            <person name="Hauser L."/>
            <person name="Kyrpides N."/>
            <person name="Ivanova N."/>
            <person name="Pagani I."/>
            <person name="Nazina T."/>
            <person name="Ivanova A."/>
            <person name="Parshina S."/>
            <person name="Kuever J."/>
            <person name="Muyzer G."/>
            <person name="Plugge C."/>
            <person name="Stams A."/>
            <person name="Woyke T."/>
        </authorList>
    </citation>
    <scope>NUCLEOTIDE SEQUENCE [LARGE SCALE GENOMIC DNA]</scope>
    <source>
        <strain evidence="5">DSM 6115 / VKM B-1805 / 17</strain>
    </source>
</reference>
<keyword evidence="5" id="KW-1185">Reference proteome</keyword>
<dbReference type="AlphaFoldDB" id="A0AAU8PNR8"/>
<feature type="domain" description="Cas12f1-like TNB" evidence="3">
    <location>
        <begin position="333"/>
        <end position="397"/>
    </location>
</feature>
<proteinExistence type="predicted"/>
<keyword evidence="2" id="KW-0175">Coiled coil</keyword>
<gene>
    <name evidence="4" type="ordered locus">Desku_0744</name>
</gene>
<accession>A0AAU8PNR8</accession>
<evidence type="ECO:0000256" key="1">
    <source>
        <dbReference type="ARBA" id="ARBA00023125"/>
    </source>
</evidence>
<dbReference type="InterPro" id="IPR010095">
    <property type="entry name" value="Cas12f1-like_TNB"/>
</dbReference>
<evidence type="ECO:0000259" key="3">
    <source>
        <dbReference type="Pfam" id="PF07282"/>
    </source>
</evidence>
<dbReference type="RefSeq" id="WP_013821865.1">
    <property type="nucleotide sequence ID" value="NC_015573.1"/>
</dbReference>
<organism evidence="4 5">
    <name type="scientific">Desulfofundulus kuznetsovii (strain DSM 6115 / VKM B-1805 / 17)</name>
    <name type="common">Desulfotomaculum kuznetsovii</name>
    <dbReference type="NCBI Taxonomy" id="760568"/>
    <lineage>
        <taxon>Bacteria</taxon>
        <taxon>Bacillati</taxon>
        <taxon>Bacillota</taxon>
        <taxon>Clostridia</taxon>
        <taxon>Eubacteriales</taxon>
        <taxon>Peptococcaceae</taxon>
        <taxon>Desulfofundulus</taxon>
    </lineage>
</organism>
<dbReference type="Proteomes" id="UP000009229">
    <property type="component" value="Chromosome"/>
</dbReference>
<dbReference type="GO" id="GO:0003677">
    <property type="term" value="F:DNA binding"/>
    <property type="evidence" value="ECO:0007669"/>
    <property type="project" value="UniProtKB-KW"/>
</dbReference>
<dbReference type="NCBIfam" id="NF040570">
    <property type="entry name" value="guided_TnpB"/>
    <property type="match status" value="1"/>
</dbReference>
<evidence type="ECO:0000313" key="4">
    <source>
        <dbReference type="EMBL" id="AEG14350.1"/>
    </source>
</evidence>